<sequence length="361" mass="40225">MEGRWIACLLPGYGLFPSQEACPVLAPHSFILSFGFRKFFLSFLPVKYRCAFLLPLRFGFLKMDDFWYDISQLWVGTFFYGIYLVLFCICIYILLHRSRNLGNIVLLVTAIALFSIATAQTVINLVLGAADIDNVDVPYDNLSLADMTLYVVNNVIADGLVIYRCYSVWNRNIYVIIGPIILLVISSVFGWDILLPLDPFFALSLATNILVTTLTAGRIWWICRKARTYLKTDVQRQYVSSISILVESGVIYSVSVLIYLILGAIPSANIVQEPVMEMLAQVVGIVPTLIIVRVGLGVSVQSVEASVKTATNLSEDRPHKRHILGMVRPASPDNLDNDAVSLVQDVEKGNPVYEAGKSKPF</sequence>
<dbReference type="AlphaFoldDB" id="A0A8H6YHB3"/>
<feature type="transmembrane region" description="Helical" evidence="1">
    <location>
        <begin position="73"/>
        <end position="95"/>
    </location>
</feature>
<keyword evidence="1" id="KW-0812">Transmembrane</keyword>
<keyword evidence="3" id="KW-1185">Reference proteome</keyword>
<proteinExistence type="predicted"/>
<reference evidence="2" key="1">
    <citation type="submission" date="2020-05" db="EMBL/GenBank/DDBJ databases">
        <title>Mycena genomes resolve the evolution of fungal bioluminescence.</title>
        <authorList>
            <person name="Tsai I.J."/>
        </authorList>
    </citation>
    <scope>NUCLEOTIDE SEQUENCE</scope>
    <source>
        <strain evidence="2">CCC161011</strain>
    </source>
</reference>
<keyword evidence="1" id="KW-1133">Transmembrane helix</keyword>
<dbReference type="Proteomes" id="UP000620124">
    <property type="component" value="Unassembled WGS sequence"/>
</dbReference>
<evidence type="ECO:0000313" key="2">
    <source>
        <dbReference type="EMBL" id="KAF7357980.1"/>
    </source>
</evidence>
<dbReference type="OrthoDB" id="3226582at2759"/>
<evidence type="ECO:0000256" key="1">
    <source>
        <dbReference type="SAM" id="Phobius"/>
    </source>
</evidence>
<feature type="transmembrane region" description="Helical" evidence="1">
    <location>
        <begin position="278"/>
        <end position="296"/>
    </location>
</feature>
<feature type="transmembrane region" description="Helical" evidence="1">
    <location>
        <begin position="39"/>
        <end position="61"/>
    </location>
</feature>
<evidence type="ECO:0000313" key="3">
    <source>
        <dbReference type="Proteomes" id="UP000620124"/>
    </source>
</evidence>
<organism evidence="2 3">
    <name type="scientific">Mycena venus</name>
    <dbReference type="NCBI Taxonomy" id="2733690"/>
    <lineage>
        <taxon>Eukaryota</taxon>
        <taxon>Fungi</taxon>
        <taxon>Dikarya</taxon>
        <taxon>Basidiomycota</taxon>
        <taxon>Agaricomycotina</taxon>
        <taxon>Agaricomycetes</taxon>
        <taxon>Agaricomycetidae</taxon>
        <taxon>Agaricales</taxon>
        <taxon>Marasmiineae</taxon>
        <taxon>Mycenaceae</taxon>
        <taxon>Mycena</taxon>
    </lineage>
</organism>
<keyword evidence="1" id="KW-0472">Membrane</keyword>
<protein>
    <submittedName>
        <fullName evidence="2">Uncharacterized protein</fullName>
    </submittedName>
</protein>
<accession>A0A8H6YHB3</accession>
<feature type="transmembrane region" description="Helical" evidence="1">
    <location>
        <begin position="104"/>
        <end position="127"/>
    </location>
</feature>
<comment type="caution">
    <text evidence="2">The sequence shown here is derived from an EMBL/GenBank/DDBJ whole genome shotgun (WGS) entry which is preliminary data.</text>
</comment>
<gene>
    <name evidence="2" type="ORF">MVEN_00845000</name>
</gene>
<feature type="transmembrane region" description="Helical" evidence="1">
    <location>
        <begin position="147"/>
        <end position="166"/>
    </location>
</feature>
<feature type="transmembrane region" description="Helical" evidence="1">
    <location>
        <begin position="173"/>
        <end position="194"/>
    </location>
</feature>
<feature type="transmembrane region" description="Helical" evidence="1">
    <location>
        <begin position="242"/>
        <end position="266"/>
    </location>
</feature>
<feature type="transmembrane region" description="Helical" evidence="1">
    <location>
        <begin position="200"/>
        <end position="221"/>
    </location>
</feature>
<dbReference type="EMBL" id="JACAZI010000006">
    <property type="protein sequence ID" value="KAF7357980.1"/>
    <property type="molecule type" value="Genomic_DNA"/>
</dbReference>
<name>A0A8H6YHB3_9AGAR</name>